<keyword evidence="4 9" id="KW-0349">Heme</keyword>
<dbReference type="GO" id="GO:0005506">
    <property type="term" value="F:iron ion binding"/>
    <property type="evidence" value="ECO:0007669"/>
    <property type="project" value="InterPro"/>
</dbReference>
<dbReference type="InterPro" id="IPR036396">
    <property type="entry name" value="Cyt_P450_sf"/>
</dbReference>
<comment type="caution">
    <text evidence="11">The sequence shown here is derived from an EMBL/GenBank/DDBJ whole genome shotgun (WGS) entry which is preliminary data.</text>
</comment>
<dbReference type="PRINTS" id="PR00463">
    <property type="entry name" value="EP450I"/>
</dbReference>
<comment type="pathway">
    <text evidence="2">Secondary metabolite biosynthesis.</text>
</comment>
<protein>
    <submittedName>
        <fullName evidence="11">Cytochrome P450</fullName>
    </submittedName>
</protein>
<accession>A0A8K0XPG7</accession>
<dbReference type="InterPro" id="IPR050364">
    <property type="entry name" value="Cytochrome_P450_fung"/>
</dbReference>
<dbReference type="CDD" id="cd11065">
    <property type="entry name" value="CYP64-like"/>
    <property type="match status" value="1"/>
</dbReference>
<dbReference type="InterPro" id="IPR017972">
    <property type="entry name" value="Cyt_P450_CS"/>
</dbReference>
<comment type="similarity">
    <text evidence="3 10">Belongs to the cytochrome P450 family.</text>
</comment>
<reference evidence="11" key="1">
    <citation type="journal article" date="2021" name="New Phytol.">
        <title>Evolutionary innovations through gain and loss of genes in the ectomycorrhizal Boletales.</title>
        <authorList>
            <person name="Wu G."/>
            <person name="Miyauchi S."/>
            <person name="Morin E."/>
            <person name="Kuo A."/>
            <person name="Drula E."/>
            <person name="Varga T."/>
            <person name="Kohler A."/>
            <person name="Feng B."/>
            <person name="Cao Y."/>
            <person name="Lipzen A."/>
            <person name="Daum C."/>
            <person name="Hundley H."/>
            <person name="Pangilinan J."/>
            <person name="Johnson J."/>
            <person name="Barry K."/>
            <person name="LaButti K."/>
            <person name="Ng V."/>
            <person name="Ahrendt S."/>
            <person name="Min B."/>
            <person name="Choi I.G."/>
            <person name="Park H."/>
            <person name="Plett J.M."/>
            <person name="Magnuson J."/>
            <person name="Spatafora J.W."/>
            <person name="Nagy L.G."/>
            <person name="Henrissat B."/>
            <person name="Grigoriev I.V."/>
            <person name="Yang Z.L."/>
            <person name="Xu J."/>
            <person name="Martin F.M."/>
        </authorList>
    </citation>
    <scope>NUCLEOTIDE SEQUENCE</scope>
    <source>
        <strain evidence="11">KKN 215</strain>
    </source>
</reference>
<dbReference type="InterPro" id="IPR001128">
    <property type="entry name" value="Cyt_P450"/>
</dbReference>
<evidence type="ECO:0000256" key="5">
    <source>
        <dbReference type="ARBA" id="ARBA00022723"/>
    </source>
</evidence>
<evidence type="ECO:0000256" key="9">
    <source>
        <dbReference type="PIRSR" id="PIRSR602401-1"/>
    </source>
</evidence>
<dbReference type="PANTHER" id="PTHR46300:SF5">
    <property type="entry name" value="CYTOCHROME P450"/>
    <property type="match status" value="1"/>
</dbReference>
<dbReference type="GO" id="GO:0004497">
    <property type="term" value="F:monooxygenase activity"/>
    <property type="evidence" value="ECO:0007669"/>
    <property type="project" value="UniProtKB-KW"/>
</dbReference>
<evidence type="ECO:0000313" key="12">
    <source>
        <dbReference type="Proteomes" id="UP000813824"/>
    </source>
</evidence>
<evidence type="ECO:0000256" key="4">
    <source>
        <dbReference type="ARBA" id="ARBA00022617"/>
    </source>
</evidence>
<proteinExistence type="inferred from homology"/>
<dbReference type="GO" id="GO:0016705">
    <property type="term" value="F:oxidoreductase activity, acting on paired donors, with incorporation or reduction of molecular oxygen"/>
    <property type="evidence" value="ECO:0007669"/>
    <property type="project" value="InterPro"/>
</dbReference>
<evidence type="ECO:0000256" key="2">
    <source>
        <dbReference type="ARBA" id="ARBA00005179"/>
    </source>
</evidence>
<dbReference type="Proteomes" id="UP000813824">
    <property type="component" value="Unassembled WGS sequence"/>
</dbReference>
<keyword evidence="7 9" id="KW-0408">Iron</keyword>
<evidence type="ECO:0000256" key="7">
    <source>
        <dbReference type="ARBA" id="ARBA00023004"/>
    </source>
</evidence>
<gene>
    <name evidence="11" type="ORF">BXZ70DRAFT_1008602</name>
</gene>
<evidence type="ECO:0000256" key="10">
    <source>
        <dbReference type="RuleBase" id="RU000461"/>
    </source>
</evidence>
<dbReference type="PANTHER" id="PTHR46300">
    <property type="entry name" value="P450, PUTATIVE (EUROFUNG)-RELATED-RELATED"/>
    <property type="match status" value="1"/>
</dbReference>
<dbReference type="SUPFAM" id="SSF48264">
    <property type="entry name" value="Cytochrome P450"/>
    <property type="match status" value="1"/>
</dbReference>
<evidence type="ECO:0000256" key="1">
    <source>
        <dbReference type="ARBA" id="ARBA00001971"/>
    </source>
</evidence>
<dbReference type="PROSITE" id="PS00086">
    <property type="entry name" value="CYTOCHROME_P450"/>
    <property type="match status" value="1"/>
</dbReference>
<dbReference type="GO" id="GO:0020037">
    <property type="term" value="F:heme binding"/>
    <property type="evidence" value="ECO:0007669"/>
    <property type="project" value="InterPro"/>
</dbReference>
<comment type="cofactor">
    <cofactor evidence="1 9">
        <name>heme</name>
        <dbReference type="ChEBI" id="CHEBI:30413"/>
    </cofactor>
</comment>
<name>A0A8K0XPG7_9AGAR</name>
<keyword evidence="8 10" id="KW-0503">Monooxygenase</keyword>
<dbReference type="InterPro" id="IPR002401">
    <property type="entry name" value="Cyt_P450_E_grp-I"/>
</dbReference>
<evidence type="ECO:0000256" key="3">
    <source>
        <dbReference type="ARBA" id="ARBA00010617"/>
    </source>
</evidence>
<evidence type="ECO:0000313" key="11">
    <source>
        <dbReference type="EMBL" id="KAH8100092.1"/>
    </source>
</evidence>
<feature type="binding site" description="axial binding residue" evidence="9">
    <location>
        <position position="448"/>
    </location>
    <ligand>
        <name>heme</name>
        <dbReference type="ChEBI" id="CHEBI:30413"/>
    </ligand>
    <ligandPart>
        <name>Fe</name>
        <dbReference type="ChEBI" id="CHEBI:18248"/>
    </ligandPart>
</feature>
<dbReference type="AlphaFoldDB" id="A0A8K0XPG7"/>
<dbReference type="Pfam" id="PF00067">
    <property type="entry name" value="p450"/>
    <property type="match status" value="1"/>
</dbReference>
<dbReference type="OrthoDB" id="2789670at2759"/>
<dbReference type="EMBL" id="JAEVFJ010000017">
    <property type="protein sequence ID" value="KAH8100092.1"/>
    <property type="molecule type" value="Genomic_DNA"/>
</dbReference>
<organism evidence="11 12">
    <name type="scientific">Cristinia sonorae</name>
    <dbReference type="NCBI Taxonomy" id="1940300"/>
    <lineage>
        <taxon>Eukaryota</taxon>
        <taxon>Fungi</taxon>
        <taxon>Dikarya</taxon>
        <taxon>Basidiomycota</taxon>
        <taxon>Agaricomycotina</taxon>
        <taxon>Agaricomycetes</taxon>
        <taxon>Agaricomycetidae</taxon>
        <taxon>Agaricales</taxon>
        <taxon>Pleurotineae</taxon>
        <taxon>Stephanosporaceae</taxon>
        <taxon>Cristinia</taxon>
    </lineage>
</organism>
<keyword evidence="6 10" id="KW-0560">Oxidoreductase</keyword>
<evidence type="ECO:0000256" key="6">
    <source>
        <dbReference type="ARBA" id="ARBA00023002"/>
    </source>
</evidence>
<dbReference type="Gene3D" id="1.10.630.10">
    <property type="entry name" value="Cytochrome P450"/>
    <property type="match status" value="1"/>
</dbReference>
<keyword evidence="5 9" id="KW-0479">Metal-binding</keyword>
<evidence type="ECO:0000256" key="8">
    <source>
        <dbReference type="ARBA" id="ARBA00023033"/>
    </source>
</evidence>
<sequence length="526" mass="59511">MFACSDFLTQTLVGLFLFLFIVSLRALHRLLTKHHNSTPLPPGPKPLPLIGSVHLMPDAYQEKQFLAWGRQFGDLVYVKAFNRPMVITNSLNVAKDLMEKRGAIYCDRPRFVLLNEMLQLDCNVALIKYGNQFRKTRKWIQDSFSSAAVMDYRTRQRRELLVMLMGILDRPTAISSHIARFTEALIVDIAYGHTVTTDDDKIIDLGERGNHAFAAVGNAGSTLVDFFPVLRYYPTWLPGAGFKRRATSAAKLLRAMHDVPYNMVKAQFKYGTPRPSFTASLLDRFFSEGNFNMSLQDEKEIKGSAGTLFSAGTETMGSTMNTFIPAMLHHPHVYQKVQEEMDQVVGLHRLPDIEDRDSLPYMNAVIQETYRWHAPLPLGLPHFSNQEDTYNGYRIPSETLVVANIWGISRDENLYGPDPDVFRPERFINSKEIVDPKNYIFGFGRRLCPGRDFADTCVFLVLASIVSTMNIQKAKDECDSQIIPPLQFTDGFASRPMPFASVITPRSQSAIDLIRQQDNNGTATSM</sequence>
<keyword evidence="12" id="KW-1185">Reference proteome</keyword>